<dbReference type="EMBL" id="DWWM01000005">
    <property type="protein sequence ID" value="HJC35726.1"/>
    <property type="molecule type" value="Genomic_DNA"/>
</dbReference>
<keyword evidence="1" id="KW-0732">Signal</keyword>
<evidence type="ECO:0000313" key="3">
    <source>
        <dbReference type="Proteomes" id="UP000823896"/>
    </source>
</evidence>
<dbReference type="Proteomes" id="UP000823896">
    <property type="component" value="Unassembled WGS sequence"/>
</dbReference>
<reference evidence="2" key="2">
    <citation type="submission" date="2021-04" db="EMBL/GenBank/DDBJ databases">
        <authorList>
            <person name="Gilroy R."/>
        </authorList>
    </citation>
    <scope>NUCLEOTIDE SEQUENCE</scope>
    <source>
        <strain evidence="2">CHK187-11901</strain>
    </source>
</reference>
<proteinExistence type="predicted"/>
<dbReference type="PROSITE" id="PS51257">
    <property type="entry name" value="PROKAR_LIPOPROTEIN"/>
    <property type="match status" value="1"/>
</dbReference>
<evidence type="ECO:0000256" key="1">
    <source>
        <dbReference type="SAM" id="SignalP"/>
    </source>
</evidence>
<feature type="chain" id="PRO_5039623542" description="Lipoprotein" evidence="1">
    <location>
        <begin position="26"/>
        <end position="221"/>
    </location>
</feature>
<feature type="signal peptide" evidence="1">
    <location>
        <begin position="1"/>
        <end position="25"/>
    </location>
</feature>
<evidence type="ECO:0000313" key="2">
    <source>
        <dbReference type="EMBL" id="HJC35726.1"/>
    </source>
</evidence>
<organism evidence="2 3">
    <name type="scientific">Candidatus Merdibacter merdavium</name>
    <dbReference type="NCBI Taxonomy" id="2838692"/>
    <lineage>
        <taxon>Bacteria</taxon>
        <taxon>Bacillati</taxon>
        <taxon>Bacillota</taxon>
        <taxon>Erysipelotrichia</taxon>
        <taxon>Erysipelotrichales</taxon>
        <taxon>Erysipelotrichaceae</taxon>
        <taxon>Merdibacter</taxon>
    </lineage>
</organism>
<sequence>MSHWMKRSFAALGVCALLMSGCNNAQQAETDSADETVEITANEVYLVPDDPTAYMKTAYDEVSSALNEADEEAEAEAVAKLFIADFFTLSNKTADTDVGGLDYIASESYDDMSLYARYYFYNNYSAIKTNEGEDQLPAVVGVEITSITPADVTYGSSTYSGYEISAQIQYAETSVSDLKSDVTLRLARMDDYDHDTREQMDAGELEEIPEAKNLFRVISLS</sequence>
<dbReference type="AlphaFoldDB" id="A0A9D2NQM1"/>
<comment type="caution">
    <text evidence="2">The sequence shown here is derived from an EMBL/GenBank/DDBJ whole genome shotgun (WGS) entry which is preliminary data.</text>
</comment>
<protein>
    <recommendedName>
        <fullName evidence="4">Lipoprotein</fullName>
    </recommendedName>
</protein>
<gene>
    <name evidence="2" type="ORF">H9702_01165</name>
</gene>
<evidence type="ECO:0008006" key="4">
    <source>
        <dbReference type="Google" id="ProtNLM"/>
    </source>
</evidence>
<reference evidence="2" key="1">
    <citation type="journal article" date="2021" name="PeerJ">
        <title>Extensive microbial diversity within the chicken gut microbiome revealed by metagenomics and culture.</title>
        <authorList>
            <person name="Gilroy R."/>
            <person name="Ravi A."/>
            <person name="Getino M."/>
            <person name="Pursley I."/>
            <person name="Horton D.L."/>
            <person name="Alikhan N.F."/>
            <person name="Baker D."/>
            <person name="Gharbi K."/>
            <person name="Hall N."/>
            <person name="Watson M."/>
            <person name="Adriaenssens E.M."/>
            <person name="Foster-Nyarko E."/>
            <person name="Jarju S."/>
            <person name="Secka A."/>
            <person name="Antonio M."/>
            <person name="Oren A."/>
            <person name="Chaudhuri R.R."/>
            <person name="La Ragione R."/>
            <person name="Hildebrand F."/>
            <person name="Pallen M.J."/>
        </authorList>
    </citation>
    <scope>NUCLEOTIDE SEQUENCE</scope>
    <source>
        <strain evidence="2">CHK187-11901</strain>
    </source>
</reference>
<accession>A0A9D2NQM1</accession>
<name>A0A9D2NQM1_9FIRM</name>